<dbReference type="Pfam" id="PF04305">
    <property type="entry name" value="DUF455"/>
    <property type="match status" value="1"/>
</dbReference>
<dbReference type="InterPro" id="IPR007402">
    <property type="entry name" value="DUF455"/>
</dbReference>
<reference evidence="2 3" key="1">
    <citation type="journal article" date="2024" name="Nat. Commun.">
        <title>Phylogenomics reveals the evolutionary origins of lichenization in chlorophyte algae.</title>
        <authorList>
            <person name="Puginier C."/>
            <person name="Libourel C."/>
            <person name="Otte J."/>
            <person name="Skaloud P."/>
            <person name="Haon M."/>
            <person name="Grisel S."/>
            <person name="Petersen M."/>
            <person name="Berrin J.G."/>
            <person name="Delaux P.M."/>
            <person name="Dal Grande F."/>
            <person name="Keller J."/>
        </authorList>
    </citation>
    <scope>NUCLEOTIDE SEQUENCE [LARGE SCALE GENOMIC DNA]</scope>
    <source>
        <strain evidence="2 3">SAG 2043</strain>
    </source>
</reference>
<feature type="compositionally biased region" description="Low complexity" evidence="1">
    <location>
        <begin position="321"/>
        <end position="336"/>
    </location>
</feature>
<feature type="region of interest" description="Disordered" evidence="1">
    <location>
        <begin position="319"/>
        <end position="343"/>
    </location>
</feature>
<accession>A0AAW1P5T6</accession>
<protein>
    <recommendedName>
        <fullName evidence="4">Glycosyltransferase 2-like domain-containing protein</fullName>
    </recommendedName>
</protein>
<name>A0AAW1P5T6_9CHLO</name>
<dbReference type="InterPro" id="IPR029044">
    <property type="entry name" value="Nucleotide-diphossugar_trans"/>
</dbReference>
<dbReference type="PANTHER" id="PTHR42782:SF4">
    <property type="entry name" value="DUF455 DOMAIN-CONTAINING PROTEIN"/>
    <property type="match status" value="1"/>
</dbReference>
<dbReference type="AlphaFoldDB" id="A0AAW1P5T6"/>
<comment type="caution">
    <text evidence="2">The sequence shown here is derived from an EMBL/GenBank/DDBJ whole genome shotgun (WGS) entry which is preliminary data.</text>
</comment>
<evidence type="ECO:0000313" key="3">
    <source>
        <dbReference type="Proteomes" id="UP001489004"/>
    </source>
</evidence>
<gene>
    <name evidence="2" type="ORF">WJX72_010644</name>
</gene>
<dbReference type="SUPFAM" id="SSF47240">
    <property type="entry name" value="Ferritin-like"/>
    <property type="match status" value="1"/>
</dbReference>
<dbReference type="InterPro" id="IPR009078">
    <property type="entry name" value="Ferritin-like_SF"/>
</dbReference>
<dbReference type="Proteomes" id="UP001489004">
    <property type="component" value="Unassembled WGS sequence"/>
</dbReference>
<keyword evidence="3" id="KW-1185">Reference proteome</keyword>
<sequence length="592" mass="65002">MLVEAGAPTLGKVWPGLDAWRHSDVDHRRHWGTKGPEQEAASSSNLAGVLSLQGDCLAAHARQVLLTPDPRHKAWLSHEAWKAYKAGQVPIGIAAAPTEPARPARPELVPAKQIPTPKNSPLPLNVYMLHNLAHVELNAIDLAWDTVARFSPLGLEPGFYADFAHVADDESRHLGWCLQRLEELGHAYGDMPAHNLLWEGAQVSSGDLNGRLAVVPMSQEARGLDAGPRLSAKLVGWGDNRTAAIVERIAREEKAHVAVGVAWFRRICSALEADPGTSFRVLLSELCPNLLKGPFNHETRVEVGLEQSWYDPSMWPANTPAALTQPGQGALAGAPGSPDSLSRDDVRCASTEASLASQAPVESQPSLLAIHLQVNPKVPQGLPQQPVSLHVLIPTIGRRHLPIMLASLRDQLQPQDYLTVVFDGRDEQGVFEAAQAQVAEMDVQGEVVFELKAFNNSGKVRQKYQGKKGDFVMFADDDNVYTPGALDVIRSIVWRDLDGLYMFKVEQAVKRGKKVLWGIEGIGLGTVDTACGVAPVRHVQKAKWSARWHRTYKTYCCADAEFYRQLSAAVPRTYFVDHLIYLHSGQRHNKLD</sequence>
<dbReference type="CDD" id="cd00761">
    <property type="entry name" value="Glyco_tranf_GTA_type"/>
    <property type="match status" value="1"/>
</dbReference>
<organism evidence="2 3">
    <name type="scientific">[Myrmecia] bisecta</name>
    <dbReference type="NCBI Taxonomy" id="41462"/>
    <lineage>
        <taxon>Eukaryota</taxon>
        <taxon>Viridiplantae</taxon>
        <taxon>Chlorophyta</taxon>
        <taxon>core chlorophytes</taxon>
        <taxon>Trebouxiophyceae</taxon>
        <taxon>Trebouxiales</taxon>
        <taxon>Trebouxiaceae</taxon>
        <taxon>Myrmecia</taxon>
    </lineage>
</organism>
<evidence type="ECO:0000256" key="1">
    <source>
        <dbReference type="SAM" id="MobiDB-lite"/>
    </source>
</evidence>
<dbReference type="EMBL" id="JALJOR010000015">
    <property type="protein sequence ID" value="KAK9805659.1"/>
    <property type="molecule type" value="Genomic_DNA"/>
</dbReference>
<evidence type="ECO:0000313" key="2">
    <source>
        <dbReference type="EMBL" id="KAK9805659.1"/>
    </source>
</evidence>
<evidence type="ECO:0008006" key="4">
    <source>
        <dbReference type="Google" id="ProtNLM"/>
    </source>
</evidence>
<dbReference type="CDD" id="cd00657">
    <property type="entry name" value="Ferritin_like"/>
    <property type="match status" value="1"/>
</dbReference>
<dbReference type="PANTHER" id="PTHR42782">
    <property type="entry name" value="SI:CH73-314G15.3"/>
    <property type="match status" value="1"/>
</dbReference>
<dbReference type="SUPFAM" id="SSF53448">
    <property type="entry name" value="Nucleotide-diphospho-sugar transferases"/>
    <property type="match status" value="1"/>
</dbReference>
<proteinExistence type="predicted"/>